<evidence type="ECO:0000256" key="1">
    <source>
        <dbReference type="SAM" id="Phobius"/>
    </source>
</evidence>
<keyword evidence="1" id="KW-0812">Transmembrane</keyword>
<feature type="transmembrane region" description="Helical" evidence="1">
    <location>
        <begin position="179"/>
        <end position="195"/>
    </location>
</feature>
<protein>
    <submittedName>
        <fullName evidence="3">Phosphatase PAP2 family protein</fullName>
    </submittedName>
</protein>
<accession>A0ABT9FZB7</accession>
<dbReference type="CDD" id="cd03396">
    <property type="entry name" value="PAP2_like_6"/>
    <property type="match status" value="1"/>
</dbReference>
<evidence type="ECO:0000259" key="2">
    <source>
        <dbReference type="Pfam" id="PF01569"/>
    </source>
</evidence>
<organism evidence="3 4">
    <name type="scientific">Leptothrix discophora</name>
    <dbReference type="NCBI Taxonomy" id="89"/>
    <lineage>
        <taxon>Bacteria</taxon>
        <taxon>Pseudomonadati</taxon>
        <taxon>Pseudomonadota</taxon>
        <taxon>Betaproteobacteria</taxon>
        <taxon>Burkholderiales</taxon>
        <taxon>Sphaerotilaceae</taxon>
        <taxon>Leptothrix</taxon>
    </lineage>
</organism>
<keyword evidence="1" id="KW-1133">Transmembrane helix</keyword>
<feature type="domain" description="Phosphatidic acid phosphatase type 2/haloperoxidase" evidence="2">
    <location>
        <begin position="101"/>
        <end position="223"/>
    </location>
</feature>
<dbReference type="Gene3D" id="1.20.144.10">
    <property type="entry name" value="Phosphatidic acid phosphatase type 2/haloperoxidase"/>
    <property type="match status" value="1"/>
</dbReference>
<evidence type="ECO:0000313" key="3">
    <source>
        <dbReference type="EMBL" id="MDP4299572.1"/>
    </source>
</evidence>
<dbReference type="EMBL" id="JAUZEE010000001">
    <property type="protein sequence ID" value="MDP4299572.1"/>
    <property type="molecule type" value="Genomic_DNA"/>
</dbReference>
<dbReference type="Proteomes" id="UP001235760">
    <property type="component" value="Unassembled WGS sequence"/>
</dbReference>
<dbReference type="SUPFAM" id="SSF48317">
    <property type="entry name" value="Acid phosphatase/Vanadium-dependent haloperoxidase"/>
    <property type="match status" value="1"/>
</dbReference>
<proteinExistence type="predicted"/>
<evidence type="ECO:0000313" key="4">
    <source>
        <dbReference type="Proteomes" id="UP001235760"/>
    </source>
</evidence>
<comment type="caution">
    <text evidence="3">The sequence shown here is derived from an EMBL/GenBank/DDBJ whole genome shotgun (WGS) entry which is preliminary data.</text>
</comment>
<dbReference type="RefSeq" id="WP_305748108.1">
    <property type="nucleotide sequence ID" value="NZ_JAUZEE010000001.1"/>
</dbReference>
<name>A0ABT9FZB7_LEPDI</name>
<keyword evidence="1" id="KW-0472">Membrane</keyword>
<dbReference type="Pfam" id="PF01569">
    <property type="entry name" value="PAP2"/>
    <property type="match status" value="1"/>
</dbReference>
<dbReference type="InterPro" id="IPR036938">
    <property type="entry name" value="PAP2/HPO_sf"/>
</dbReference>
<reference evidence="3 4" key="1">
    <citation type="submission" date="2023-08" db="EMBL/GenBank/DDBJ databases">
        <authorList>
            <person name="Roldan D.M."/>
            <person name="Menes R.J."/>
        </authorList>
    </citation>
    <scope>NUCLEOTIDE SEQUENCE [LARGE SCALE GENOMIC DNA]</scope>
    <source>
        <strain evidence="3 4">CCM 2812</strain>
    </source>
</reference>
<feature type="transmembrane region" description="Helical" evidence="1">
    <location>
        <begin position="207"/>
        <end position="226"/>
    </location>
</feature>
<dbReference type="InterPro" id="IPR000326">
    <property type="entry name" value="PAP2/HPO"/>
</dbReference>
<gene>
    <name evidence="3" type="ORF">Q8X39_02920</name>
</gene>
<keyword evidence="4" id="KW-1185">Reference proteome</keyword>
<sequence>MTTATLPRDVARRDLVSTAVAALLLLAWDLSGLDLRVASFFGDASGFPLRDAWWTRGLLHEGGRSLAMLVLLLMVVDAVRPTLHRPPAGPTRARRWRWIGATLACLVIVPGIKRISPTSCPWDLSVFGGVAQHISHWRFGLADGGGGHCFPSGHAVAAFAFLSLHFLWREHQPALARRLLLAVLVAGTLFGFGQLARGAHFPSHTLWSAWLCWTTCVIWAAVLRWLDGRRP</sequence>